<organism evidence="2 3">
    <name type="scientific">Oedothorax gibbosus</name>
    <dbReference type="NCBI Taxonomy" id="931172"/>
    <lineage>
        <taxon>Eukaryota</taxon>
        <taxon>Metazoa</taxon>
        <taxon>Ecdysozoa</taxon>
        <taxon>Arthropoda</taxon>
        <taxon>Chelicerata</taxon>
        <taxon>Arachnida</taxon>
        <taxon>Araneae</taxon>
        <taxon>Araneomorphae</taxon>
        <taxon>Entelegynae</taxon>
        <taxon>Araneoidea</taxon>
        <taxon>Linyphiidae</taxon>
        <taxon>Erigoninae</taxon>
        <taxon>Oedothorax</taxon>
    </lineage>
</organism>
<protein>
    <submittedName>
        <fullName evidence="2">Uncharacterized protein</fullName>
    </submittedName>
</protein>
<dbReference type="EMBL" id="JAFNEN010000320">
    <property type="protein sequence ID" value="KAG8185940.1"/>
    <property type="molecule type" value="Genomic_DNA"/>
</dbReference>
<feature type="region of interest" description="Disordered" evidence="1">
    <location>
        <begin position="25"/>
        <end position="61"/>
    </location>
</feature>
<dbReference type="Proteomes" id="UP000827092">
    <property type="component" value="Unassembled WGS sequence"/>
</dbReference>
<keyword evidence="3" id="KW-1185">Reference proteome</keyword>
<evidence type="ECO:0000313" key="2">
    <source>
        <dbReference type="EMBL" id="KAG8185940.1"/>
    </source>
</evidence>
<proteinExistence type="predicted"/>
<gene>
    <name evidence="2" type="ORF">JTE90_010723</name>
</gene>
<reference evidence="2 3" key="1">
    <citation type="journal article" date="2022" name="Nat. Ecol. Evol.">
        <title>A masculinizing supergene underlies an exaggerated male reproductive morph in a spider.</title>
        <authorList>
            <person name="Hendrickx F."/>
            <person name="De Corte Z."/>
            <person name="Sonet G."/>
            <person name="Van Belleghem S.M."/>
            <person name="Kostlbacher S."/>
            <person name="Vangestel C."/>
        </authorList>
    </citation>
    <scope>NUCLEOTIDE SEQUENCE [LARGE SCALE GENOMIC DNA]</scope>
    <source>
        <strain evidence="2">W744_W776</strain>
    </source>
</reference>
<dbReference type="AlphaFoldDB" id="A0AAV6UNA4"/>
<accession>A0AAV6UNA4</accession>
<evidence type="ECO:0000256" key="1">
    <source>
        <dbReference type="SAM" id="MobiDB-lite"/>
    </source>
</evidence>
<evidence type="ECO:0000313" key="3">
    <source>
        <dbReference type="Proteomes" id="UP000827092"/>
    </source>
</evidence>
<comment type="caution">
    <text evidence="2">The sequence shown here is derived from an EMBL/GenBank/DDBJ whole genome shotgun (WGS) entry which is preliminary data.</text>
</comment>
<name>A0AAV6UNA4_9ARAC</name>
<sequence length="88" mass="10022">MDAFMKNLETAFDLARDCRKDALFPFPDNPVASPSDKRRRRRDQEKRKTPHLFQPIPSDEQCSTDASLRAIASSLLPFSPLSLSNEDN</sequence>